<protein>
    <submittedName>
        <fullName evidence="1">Paladin</fullName>
    </submittedName>
</protein>
<accession>A0ABD2PMQ1</accession>
<evidence type="ECO:0000313" key="2">
    <source>
        <dbReference type="Proteomes" id="UP001626550"/>
    </source>
</evidence>
<proteinExistence type="predicted"/>
<dbReference type="InterPro" id="IPR029021">
    <property type="entry name" value="Prot-tyrosine_phosphatase-like"/>
</dbReference>
<dbReference type="EMBL" id="JBJKFK010005441">
    <property type="protein sequence ID" value="KAL3308323.1"/>
    <property type="molecule type" value="Genomic_DNA"/>
</dbReference>
<comment type="caution">
    <text evidence="1">The sequence shown here is derived from an EMBL/GenBank/DDBJ whole genome shotgun (WGS) entry which is preliminary data.</text>
</comment>
<keyword evidence="2" id="KW-1185">Reference proteome</keyword>
<evidence type="ECO:0000313" key="1">
    <source>
        <dbReference type="EMBL" id="KAL3308323.1"/>
    </source>
</evidence>
<dbReference type="Proteomes" id="UP001626550">
    <property type="component" value="Unassembled WGS sequence"/>
</dbReference>
<organism evidence="1 2">
    <name type="scientific">Cichlidogyrus casuarinus</name>
    <dbReference type="NCBI Taxonomy" id="1844966"/>
    <lineage>
        <taxon>Eukaryota</taxon>
        <taxon>Metazoa</taxon>
        <taxon>Spiralia</taxon>
        <taxon>Lophotrochozoa</taxon>
        <taxon>Platyhelminthes</taxon>
        <taxon>Monogenea</taxon>
        <taxon>Monopisthocotylea</taxon>
        <taxon>Dactylogyridea</taxon>
        <taxon>Ancyrocephalidae</taxon>
        <taxon>Cichlidogyrus</taxon>
    </lineage>
</organism>
<name>A0ABD2PMQ1_9PLAT</name>
<dbReference type="Gene3D" id="3.90.190.10">
    <property type="entry name" value="Protein tyrosine phosphatase superfamily"/>
    <property type="match status" value="1"/>
</dbReference>
<gene>
    <name evidence="1" type="primary">PALD1_2</name>
    <name evidence="1" type="ORF">Ciccas_013148</name>
</gene>
<dbReference type="AlphaFoldDB" id="A0ABD2PMQ1"/>
<reference evidence="1 2" key="1">
    <citation type="submission" date="2024-11" db="EMBL/GenBank/DDBJ databases">
        <title>Adaptive evolution of stress response genes in parasites aligns with host niche diversity.</title>
        <authorList>
            <person name="Hahn C."/>
            <person name="Resl P."/>
        </authorList>
    </citation>
    <scope>NUCLEOTIDE SEQUENCE [LARGE SCALE GENOMIC DNA]</scope>
    <source>
        <strain evidence="1">EGGRZ-B1_66</strain>
        <tissue evidence="1">Body</tissue>
    </source>
</reference>
<sequence length="414" mass="47710">MEKLPLFCCAQPPNGKSVAELHCKLAGASKKCLWVSLRTDIVLTLKKTTCVWREGGVQNEQIQLIGVSQAGLENYARKLAITINCWKTIDIQLGINSTNKETVNLQEFPVGTLKSLFDDANLILEQQTMGEVKINNANQSNTLEIEESFSGPIVLERIPFGANSMPDVKFFDAMHSLMTKFTKSDNHLFIFFCNDGKMDSSYASLVAALSYISLKDVPMTELNLVQREHRSYSYINMRQDENETLREYQYFHGRFRIIDELVRLLPNGNDVKAKVDTLIDMSAMNTDKLDMNIRENIYRTLKQASSEENTIMKYQLYRKAINFLECYFYLFLFEAYLVACKSDQWKESFEKWLFRIGRRTGVVSLLDRFSLPEITGPDSILNLQEYSKEFNTIRERARTPVDAMLKSYLRGTFM</sequence>